<accession>A0A8J2SDA4</accession>
<protein>
    <submittedName>
        <fullName evidence="1">Uncharacterized protein</fullName>
    </submittedName>
</protein>
<evidence type="ECO:0000313" key="2">
    <source>
        <dbReference type="Proteomes" id="UP000789390"/>
    </source>
</evidence>
<dbReference type="AlphaFoldDB" id="A0A8J2SDA4"/>
<name>A0A8J2SDA4_9CRUS</name>
<dbReference type="GO" id="GO:0007131">
    <property type="term" value="P:reciprocal meiotic recombination"/>
    <property type="evidence" value="ECO:0007669"/>
    <property type="project" value="TreeGrafter"/>
</dbReference>
<comment type="caution">
    <text evidence="1">The sequence shown here is derived from an EMBL/GenBank/DDBJ whole genome shotgun (WGS) entry which is preliminary data.</text>
</comment>
<gene>
    <name evidence="1" type="ORF">DGAL_LOCUS17286</name>
</gene>
<sequence length="168" mass="19046">MTPKKILFQGIFTEIRHQPLLHLVLCLHIASKLEDGYKLVTVSDAVNLLQQFLRASDLSTIVNSEVLVFVTFKHEIDEISEVSMYFIRAIYFDQEVIIDRRIVAGLRLDESAQEASRKTFVISGVQSDKVLLAAGAITAAIFVIQPNALTDILQNFITEFERIRQKKP</sequence>
<reference evidence="1" key="1">
    <citation type="submission" date="2021-11" db="EMBL/GenBank/DDBJ databases">
        <authorList>
            <person name="Schell T."/>
        </authorList>
    </citation>
    <scope>NUCLEOTIDE SEQUENCE</scope>
    <source>
        <strain evidence="1">M5</strain>
    </source>
</reference>
<evidence type="ECO:0000313" key="1">
    <source>
        <dbReference type="EMBL" id="CAH0113390.1"/>
    </source>
</evidence>
<dbReference type="GO" id="GO:0035861">
    <property type="term" value="C:site of double-strand break"/>
    <property type="evidence" value="ECO:0007669"/>
    <property type="project" value="TreeGrafter"/>
</dbReference>
<dbReference type="Proteomes" id="UP000789390">
    <property type="component" value="Unassembled WGS sequence"/>
</dbReference>
<keyword evidence="2" id="KW-1185">Reference proteome</keyword>
<dbReference type="PANTHER" id="PTHR21615:SF2">
    <property type="entry name" value="CYCLIN N-TERMINAL DOMAIN-CONTAINING PROTEIN 1"/>
    <property type="match status" value="1"/>
</dbReference>
<organism evidence="1 2">
    <name type="scientific">Daphnia galeata</name>
    <dbReference type="NCBI Taxonomy" id="27404"/>
    <lineage>
        <taxon>Eukaryota</taxon>
        <taxon>Metazoa</taxon>
        <taxon>Ecdysozoa</taxon>
        <taxon>Arthropoda</taxon>
        <taxon>Crustacea</taxon>
        <taxon>Branchiopoda</taxon>
        <taxon>Diplostraca</taxon>
        <taxon>Cladocera</taxon>
        <taxon>Anomopoda</taxon>
        <taxon>Daphniidae</taxon>
        <taxon>Daphnia</taxon>
    </lineage>
</organism>
<proteinExistence type="predicted"/>
<dbReference type="PANTHER" id="PTHR21615">
    <property type="entry name" value="CYCLIN N-TERMINAL DOMAIN-CONTAINING PROTEIN 1"/>
    <property type="match status" value="1"/>
</dbReference>
<dbReference type="EMBL" id="CAKKLH010000338">
    <property type="protein sequence ID" value="CAH0113390.1"/>
    <property type="molecule type" value="Genomic_DNA"/>
</dbReference>